<name>A0A840QCF3_9PSEU</name>
<proteinExistence type="predicted"/>
<dbReference type="Proteomes" id="UP000584374">
    <property type="component" value="Unassembled WGS sequence"/>
</dbReference>
<accession>A0A840QCF3</accession>
<protein>
    <submittedName>
        <fullName evidence="1">Uncharacterized protein</fullName>
    </submittedName>
</protein>
<sequence>MVVVVPAAITTHDTSFPVIAVSADVVQIDGGEIALYFEVGAASRPVPRVHIGLSGLASWRVSAKPVNSPRRTNI</sequence>
<dbReference type="RefSeq" id="WP_184730171.1">
    <property type="nucleotide sequence ID" value="NZ_JACHIW010000002.1"/>
</dbReference>
<organism evidence="1 2">
    <name type="scientific">Saccharopolyspora phatthalungensis</name>
    <dbReference type="NCBI Taxonomy" id="664693"/>
    <lineage>
        <taxon>Bacteria</taxon>
        <taxon>Bacillati</taxon>
        <taxon>Actinomycetota</taxon>
        <taxon>Actinomycetes</taxon>
        <taxon>Pseudonocardiales</taxon>
        <taxon>Pseudonocardiaceae</taxon>
        <taxon>Saccharopolyspora</taxon>
    </lineage>
</organism>
<evidence type="ECO:0000313" key="1">
    <source>
        <dbReference type="EMBL" id="MBB5158414.1"/>
    </source>
</evidence>
<reference evidence="1 2" key="1">
    <citation type="submission" date="2020-08" db="EMBL/GenBank/DDBJ databases">
        <title>Sequencing the genomes of 1000 actinobacteria strains.</title>
        <authorList>
            <person name="Klenk H.-P."/>
        </authorList>
    </citation>
    <scope>NUCLEOTIDE SEQUENCE [LARGE SCALE GENOMIC DNA]</scope>
    <source>
        <strain evidence="1 2">DSM 45584</strain>
    </source>
</reference>
<comment type="caution">
    <text evidence="1">The sequence shown here is derived from an EMBL/GenBank/DDBJ whole genome shotgun (WGS) entry which is preliminary data.</text>
</comment>
<dbReference type="EMBL" id="JACHIW010000002">
    <property type="protein sequence ID" value="MBB5158414.1"/>
    <property type="molecule type" value="Genomic_DNA"/>
</dbReference>
<gene>
    <name evidence="1" type="ORF">BJ970_006013</name>
</gene>
<dbReference type="AlphaFoldDB" id="A0A840QCF3"/>
<keyword evidence="2" id="KW-1185">Reference proteome</keyword>
<evidence type="ECO:0000313" key="2">
    <source>
        <dbReference type="Proteomes" id="UP000584374"/>
    </source>
</evidence>